<evidence type="ECO:0000256" key="3">
    <source>
        <dbReference type="HAMAP-Rule" id="MF_00360"/>
    </source>
</evidence>
<reference evidence="5 6" key="1">
    <citation type="journal article" date="2016" name="Nat. Commun.">
        <title>Thousands of microbial genomes shed light on interconnected biogeochemical processes in an aquifer system.</title>
        <authorList>
            <person name="Anantharaman K."/>
            <person name="Brown C.T."/>
            <person name="Hug L.A."/>
            <person name="Sharon I."/>
            <person name="Castelle C.J."/>
            <person name="Probst A.J."/>
            <person name="Thomas B.C."/>
            <person name="Singh A."/>
            <person name="Wilkins M.J."/>
            <person name="Karaoz U."/>
            <person name="Brodie E.L."/>
            <person name="Williams K.H."/>
            <person name="Hubbard S.S."/>
            <person name="Banfield J.F."/>
        </authorList>
    </citation>
    <scope>NUCLEOTIDE SEQUENCE [LARGE SCALE GENOMIC DNA]</scope>
</reference>
<dbReference type="GO" id="GO:0005737">
    <property type="term" value="C:cytoplasm"/>
    <property type="evidence" value="ECO:0007669"/>
    <property type="project" value="UniProtKB-ARBA"/>
</dbReference>
<dbReference type="GO" id="GO:0003735">
    <property type="term" value="F:structural constituent of ribosome"/>
    <property type="evidence" value="ECO:0007669"/>
    <property type="project" value="InterPro"/>
</dbReference>
<proteinExistence type="inferred from homology"/>
<dbReference type="NCBIfam" id="TIGR00166">
    <property type="entry name" value="S6"/>
    <property type="match status" value="1"/>
</dbReference>
<evidence type="ECO:0000313" key="6">
    <source>
        <dbReference type="Proteomes" id="UP000177235"/>
    </source>
</evidence>
<dbReference type="PANTHER" id="PTHR21011:SF1">
    <property type="entry name" value="SMALL RIBOSOMAL SUBUNIT PROTEIN BS6M"/>
    <property type="match status" value="1"/>
</dbReference>
<dbReference type="GO" id="GO:0005840">
    <property type="term" value="C:ribosome"/>
    <property type="evidence" value="ECO:0007669"/>
    <property type="project" value="UniProtKB-KW"/>
</dbReference>
<dbReference type="GO" id="GO:0006412">
    <property type="term" value="P:translation"/>
    <property type="evidence" value="ECO:0007669"/>
    <property type="project" value="UniProtKB-UniRule"/>
</dbReference>
<dbReference type="InterPro" id="IPR014717">
    <property type="entry name" value="Transl_elong_EF1B/ribsomal_bS6"/>
</dbReference>
<feature type="region of interest" description="Disordered" evidence="4">
    <location>
        <begin position="129"/>
        <end position="151"/>
    </location>
</feature>
<comment type="caution">
    <text evidence="5">The sequence shown here is derived from an EMBL/GenBank/DDBJ whole genome shotgun (WGS) entry which is preliminary data.</text>
</comment>
<dbReference type="InterPro" id="IPR035980">
    <property type="entry name" value="Ribosomal_bS6_sf"/>
</dbReference>
<dbReference type="AlphaFoldDB" id="A0A1F5QCV8"/>
<name>A0A1F5QCV8_9BACT</name>
<comment type="similarity">
    <text evidence="1 3">Belongs to the bacterial ribosomal protein bS6 family.</text>
</comment>
<dbReference type="SUPFAM" id="SSF54995">
    <property type="entry name" value="Ribosomal protein S6"/>
    <property type="match status" value="1"/>
</dbReference>
<keyword evidence="3" id="KW-0699">rRNA-binding</keyword>
<accession>A0A1F5QCV8</accession>
<dbReference type="Proteomes" id="UP000177235">
    <property type="component" value="Unassembled WGS sequence"/>
</dbReference>
<keyword evidence="3 5" id="KW-0689">Ribosomal protein</keyword>
<gene>
    <name evidence="3" type="primary">rpsF</name>
    <name evidence="5" type="ORF">A3J05_02915</name>
</gene>
<keyword evidence="3" id="KW-0694">RNA-binding</keyword>
<dbReference type="HAMAP" id="MF_00360">
    <property type="entry name" value="Ribosomal_bS6"/>
    <property type="match status" value="1"/>
</dbReference>
<dbReference type="GO" id="GO:0070181">
    <property type="term" value="F:small ribosomal subunit rRNA binding"/>
    <property type="evidence" value="ECO:0007669"/>
    <property type="project" value="TreeGrafter"/>
</dbReference>
<comment type="function">
    <text evidence="3">Binds together with bS18 to 16S ribosomal RNA.</text>
</comment>
<sequence>MYLKLSSRTVFVLEKRSNVAKYELMYIISNNVSDDEVPKITEEVKKYIETAGGIVEKHEDLGKKKLAYPIKKTRNAVYVLDNFSAPADKINEIEHRIRTYQNVIRHMIINMDEGLIRMEKDKALQAKLKRRIPQEEAKPVEAGKPRTEGKKIEIDLDAEIEKALDSKDLK</sequence>
<dbReference type="Pfam" id="PF01250">
    <property type="entry name" value="Ribosomal_S6"/>
    <property type="match status" value="1"/>
</dbReference>
<dbReference type="Gene3D" id="3.30.70.60">
    <property type="match status" value="1"/>
</dbReference>
<feature type="compositionally biased region" description="Basic and acidic residues" evidence="4">
    <location>
        <begin position="132"/>
        <end position="151"/>
    </location>
</feature>
<dbReference type="InterPro" id="IPR000529">
    <property type="entry name" value="Ribosomal_bS6"/>
</dbReference>
<keyword evidence="3" id="KW-0687">Ribonucleoprotein</keyword>
<organism evidence="5 6">
    <name type="scientific">Candidatus Doudnabacteria bacterium RIFCSPLOWO2_02_FULL_48_13</name>
    <dbReference type="NCBI Taxonomy" id="1817845"/>
    <lineage>
        <taxon>Bacteria</taxon>
        <taxon>Candidatus Doudnaibacteriota</taxon>
    </lineage>
</organism>
<dbReference type="CDD" id="cd00473">
    <property type="entry name" value="bS6"/>
    <property type="match status" value="1"/>
</dbReference>
<evidence type="ECO:0000256" key="4">
    <source>
        <dbReference type="SAM" id="MobiDB-lite"/>
    </source>
</evidence>
<dbReference type="GO" id="GO:1990904">
    <property type="term" value="C:ribonucleoprotein complex"/>
    <property type="evidence" value="ECO:0007669"/>
    <property type="project" value="UniProtKB-KW"/>
</dbReference>
<protein>
    <recommendedName>
        <fullName evidence="2 3">Small ribosomal subunit protein bS6</fullName>
    </recommendedName>
</protein>
<evidence type="ECO:0000313" key="5">
    <source>
        <dbReference type="EMBL" id="OGF00026.1"/>
    </source>
</evidence>
<evidence type="ECO:0000256" key="2">
    <source>
        <dbReference type="ARBA" id="ARBA00035294"/>
    </source>
</evidence>
<evidence type="ECO:0000256" key="1">
    <source>
        <dbReference type="ARBA" id="ARBA00009512"/>
    </source>
</evidence>
<dbReference type="InterPro" id="IPR020814">
    <property type="entry name" value="Ribosomal_S6_plastid/chlpt"/>
</dbReference>
<dbReference type="PANTHER" id="PTHR21011">
    <property type="entry name" value="MITOCHONDRIAL 28S RIBOSOMAL PROTEIN S6"/>
    <property type="match status" value="1"/>
</dbReference>
<dbReference type="EMBL" id="MFFF01000004">
    <property type="protein sequence ID" value="OGF00026.1"/>
    <property type="molecule type" value="Genomic_DNA"/>
</dbReference>